<evidence type="ECO:0000313" key="10">
    <source>
        <dbReference type="Proteomes" id="UP000807716"/>
    </source>
</evidence>
<dbReference type="GO" id="GO:0098852">
    <property type="term" value="C:lytic vacuole membrane"/>
    <property type="evidence" value="ECO:0007669"/>
    <property type="project" value="UniProtKB-ARBA"/>
</dbReference>
<keyword evidence="3 8" id="KW-1133">Transmembrane helix</keyword>
<feature type="compositionally biased region" description="Acidic residues" evidence="7">
    <location>
        <begin position="442"/>
        <end position="453"/>
    </location>
</feature>
<feature type="region of interest" description="Disordered" evidence="7">
    <location>
        <begin position="580"/>
        <end position="687"/>
    </location>
</feature>
<feature type="compositionally biased region" description="Basic and acidic residues" evidence="7">
    <location>
        <begin position="462"/>
        <end position="474"/>
    </location>
</feature>
<dbReference type="AlphaFoldDB" id="A0A9P6PR78"/>
<feature type="region of interest" description="Disordered" evidence="7">
    <location>
        <begin position="487"/>
        <end position="551"/>
    </location>
</feature>
<feature type="transmembrane region" description="Helical" evidence="8">
    <location>
        <begin position="366"/>
        <end position="385"/>
    </location>
</feature>
<dbReference type="FunFam" id="1.20.1280.290:FF:000009">
    <property type="entry name" value="PQ loop repeat family protein"/>
    <property type="match status" value="1"/>
</dbReference>
<protein>
    <recommendedName>
        <fullName evidence="11">PQ-loop-domain-containing protein</fullName>
    </recommendedName>
</protein>
<evidence type="ECO:0000256" key="3">
    <source>
        <dbReference type="ARBA" id="ARBA00022989"/>
    </source>
</evidence>
<dbReference type="GO" id="GO:0015174">
    <property type="term" value="F:basic amino acid transmembrane transporter activity"/>
    <property type="evidence" value="ECO:0007669"/>
    <property type="project" value="UniProtKB-ARBA"/>
</dbReference>
<reference evidence="9" key="1">
    <citation type="journal article" date="2020" name="Fungal Divers.">
        <title>Resolving the Mortierellaceae phylogeny through synthesis of multi-gene phylogenetics and phylogenomics.</title>
        <authorList>
            <person name="Vandepol N."/>
            <person name="Liber J."/>
            <person name="Desiro A."/>
            <person name="Na H."/>
            <person name="Kennedy M."/>
            <person name="Barry K."/>
            <person name="Grigoriev I.V."/>
            <person name="Miller A.N."/>
            <person name="O'Donnell K."/>
            <person name="Stajich J.E."/>
            <person name="Bonito G."/>
        </authorList>
    </citation>
    <scope>NUCLEOTIDE SEQUENCE</scope>
    <source>
        <strain evidence="9">BC1065</strain>
    </source>
</reference>
<keyword evidence="2 8" id="KW-0812">Transmembrane</keyword>
<dbReference type="PANTHER" id="PTHR16201:SF44">
    <property type="entry name" value="SEVEN TRANSMEMBRANE PROTEIN 1"/>
    <property type="match status" value="1"/>
</dbReference>
<dbReference type="PANTHER" id="PTHR16201">
    <property type="entry name" value="SEVEN TRANSMEMBRANE PROTEIN 1-RELATED"/>
    <property type="match status" value="1"/>
</dbReference>
<accession>A0A9P6PR78</accession>
<proteinExistence type="inferred from homology"/>
<feature type="compositionally biased region" description="Low complexity" evidence="7">
    <location>
        <begin position="580"/>
        <end position="605"/>
    </location>
</feature>
<feature type="region of interest" description="Disordered" evidence="7">
    <location>
        <begin position="286"/>
        <end position="312"/>
    </location>
</feature>
<keyword evidence="4 8" id="KW-0472">Membrane</keyword>
<gene>
    <name evidence="9" type="ORF">DFQ27_008143</name>
</gene>
<evidence type="ECO:0000256" key="7">
    <source>
        <dbReference type="SAM" id="MobiDB-lite"/>
    </source>
</evidence>
<evidence type="ECO:0000256" key="6">
    <source>
        <dbReference type="ARBA" id="ARBA00050768"/>
    </source>
</evidence>
<dbReference type="SMART" id="SM00679">
    <property type="entry name" value="CTNS"/>
    <property type="match status" value="2"/>
</dbReference>
<evidence type="ECO:0000313" key="9">
    <source>
        <dbReference type="EMBL" id="KAG0252340.1"/>
    </source>
</evidence>
<comment type="similarity">
    <text evidence="5">Belongs to the laat-1 family.</text>
</comment>
<feature type="region of interest" description="Disordered" evidence="7">
    <location>
        <begin position="213"/>
        <end position="236"/>
    </location>
</feature>
<evidence type="ECO:0008006" key="11">
    <source>
        <dbReference type="Google" id="ProtNLM"/>
    </source>
</evidence>
<feature type="transmembrane region" description="Helical" evidence="8">
    <location>
        <begin position="63"/>
        <end position="81"/>
    </location>
</feature>
<feature type="compositionally biased region" description="Basic residues" evidence="7">
    <location>
        <begin position="674"/>
        <end position="687"/>
    </location>
</feature>
<dbReference type="FunFam" id="1.20.1280.290:FF:000012">
    <property type="entry name" value="Vacuolar membrane PQ loop repeat protein"/>
    <property type="match status" value="1"/>
</dbReference>
<feature type="compositionally biased region" description="Low complexity" evidence="7">
    <location>
        <begin position="656"/>
        <end position="673"/>
    </location>
</feature>
<dbReference type="InterPro" id="IPR006603">
    <property type="entry name" value="PQ-loop_rpt"/>
</dbReference>
<dbReference type="EMBL" id="JAAAJB010000671">
    <property type="protein sequence ID" value="KAG0252340.1"/>
    <property type="molecule type" value="Genomic_DNA"/>
</dbReference>
<dbReference type="Proteomes" id="UP000807716">
    <property type="component" value="Unassembled WGS sequence"/>
</dbReference>
<feature type="transmembrane region" description="Helical" evidence="8">
    <location>
        <begin position="93"/>
        <end position="110"/>
    </location>
</feature>
<dbReference type="GO" id="GO:0034486">
    <property type="term" value="P:vacuolar transmembrane transport"/>
    <property type="evidence" value="ECO:0007669"/>
    <property type="project" value="UniProtKB-ARBA"/>
</dbReference>
<sequence>MVAHTVLYWLATQGAGNGTIGGMPWNEALSNLAGSASIVCWFIVFTPQFWINYKRQSGESLSLVFLYIWLAGDIMNLVGAIMENLLLTMRVLAWYYTIADIALIAQVFYYRRTSVKATFEEAVITHPEILQQSPSHPPPPYHTIDERTALLGPGASSSSSGGYTAVTIPTSATTIAAQSADPQHHIHDNEHDQAIHDAALKAKSTQHQYQTNGQPFIDTFPSPRVRRPSSASALTSSSANYRTRMLKRRRQVRKALMIVLPLVATVFFIWAYHDWLQCTIEGDRGDDQESERCGRGQNGGHGKFPPPRTPSSPDDIDADFKVAMAEDDVIALLLGWGSAILYLGSRIPQIYKNWRLKSCEGLSLMMFMFSVFGNVFYVASIFLYSVEYDYVITNMPWWLGSGGTLVFDFTIFFQFYKYRHNHPLEEALKDAVAAGELDADDILPEDDDEEGSDGLDGQHQSPVDDHRALKQQHREHDLEAGLVQSIKNSSASTSSASTLGVVPQQQQQRPPVVAASSPVAHTSTTATGQTQETTASSVAGTTANRQDLSGSSYTTPLEQVVVTTTPAVFVEEVVSRSIPAPTTTSAPTTTPAPEPAVVTVQSSPEPVEEPQPRTQPTSEEPATLDAPTAAAPAEMLIEVTAGSVPEPPSTPPPPAESSSASAPEASSPSTPNKSKNKKKKKKVNKKK</sequence>
<feature type="compositionally biased region" description="Low complexity" evidence="7">
    <location>
        <begin position="522"/>
        <end position="537"/>
    </location>
</feature>
<evidence type="ECO:0000256" key="1">
    <source>
        <dbReference type="ARBA" id="ARBA00004141"/>
    </source>
</evidence>
<feature type="compositionally biased region" description="Pro residues" evidence="7">
    <location>
        <begin position="645"/>
        <end position="655"/>
    </location>
</feature>
<dbReference type="OrthoDB" id="8048523at2759"/>
<dbReference type="Gene3D" id="1.20.1280.290">
    <property type="match status" value="2"/>
</dbReference>
<feature type="transmembrane region" description="Helical" evidence="8">
    <location>
        <begin position="32"/>
        <end position="51"/>
    </location>
</feature>
<feature type="transmembrane region" description="Helical" evidence="8">
    <location>
        <begin position="397"/>
        <end position="416"/>
    </location>
</feature>
<evidence type="ECO:0000256" key="5">
    <source>
        <dbReference type="ARBA" id="ARBA00038039"/>
    </source>
</evidence>
<evidence type="ECO:0000256" key="4">
    <source>
        <dbReference type="ARBA" id="ARBA00023136"/>
    </source>
</evidence>
<feature type="transmembrane region" description="Helical" evidence="8">
    <location>
        <begin position="255"/>
        <end position="273"/>
    </location>
</feature>
<comment type="caution">
    <text evidence="9">The sequence shown here is derived from an EMBL/GenBank/DDBJ whole genome shotgun (WGS) entry which is preliminary data.</text>
</comment>
<evidence type="ECO:0000256" key="2">
    <source>
        <dbReference type="ARBA" id="ARBA00022692"/>
    </source>
</evidence>
<feature type="transmembrane region" description="Helical" evidence="8">
    <location>
        <begin position="329"/>
        <end position="345"/>
    </location>
</feature>
<name>A0A9P6PR78_9FUNG</name>
<comment type="subcellular location">
    <subcellularLocation>
        <location evidence="1">Membrane</location>
        <topology evidence="1">Multi-pass membrane protein</topology>
    </subcellularLocation>
</comment>
<feature type="compositionally biased region" description="Low complexity" evidence="7">
    <location>
        <begin position="619"/>
        <end position="634"/>
    </location>
</feature>
<dbReference type="Pfam" id="PF04193">
    <property type="entry name" value="PQ-loop"/>
    <property type="match status" value="2"/>
</dbReference>
<dbReference type="InterPro" id="IPR051415">
    <property type="entry name" value="LAAT-1"/>
</dbReference>
<evidence type="ECO:0000256" key="8">
    <source>
        <dbReference type="SAM" id="Phobius"/>
    </source>
</evidence>
<organism evidence="9 10">
    <name type="scientific">Actinomortierella ambigua</name>
    <dbReference type="NCBI Taxonomy" id="1343610"/>
    <lineage>
        <taxon>Eukaryota</taxon>
        <taxon>Fungi</taxon>
        <taxon>Fungi incertae sedis</taxon>
        <taxon>Mucoromycota</taxon>
        <taxon>Mortierellomycotina</taxon>
        <taxon>Mortierellomycetes</taxon>
        <taxon>Mortierellales</taxon>
        <taxon>Mortierellaceae</taxon>
        <taxon>Actinomortierella</taxon>
    </lineage>
</organism>
<feature type="compositionally biased region" description="Polar residues" evidence="7">
    <location>
        <begin position="538"/>
        <end position="551"/>
    </location>
</feature>
<comment type="catalytic activity">
    <reaction evidence="6">
        <text>L-histidine(out) + L-arginine(in) = L-histidine(in) + L-arginine(out)</text>
        <dbReference type="Rhea" id="RHEA:71063"/>
        <dbReference type="ChEBI" id="CHEBI:32682"/>
        <dbReference type="ChEBI" id="CHEBI:57595"/>
    </reaction>
</comment>
<keyword evidence="10" id="KW-1185">Reference proteome</keyword>
<feature type="compositionally biased region" description="Low complexity" evidence="7">
    <location>
        <begin position="489"/>
        <end position="513"/>
    </location>
</feature>
<feature type="region of interest" description="Disordered" evidence="7">
    <location>
        <begin position="442"/>
        <end position="474"/>
    </location>
</feature>